<name>A0A4U9VY46_SERFO</name>
<accession>A0A4U9VY46</accession>
<dbReference type="PANTHER" id="PTHR39576">
    <property type="entry name" value="ATTACHING AND EFFACING PROTEIN HOMOLOG-RELATED-RELATED"/>
    <property type="match status" value="1"/>
</dbReference>
<reference evidence="3" key="1">
    <citation type="submission" date="2019-05" db="EMBL/GenBank/DDBJ databases">
        <authorList>
            <consortium name="Pathogen Informatics"/>
        </authorList>
    </citation>
    <scope>NUCLEOTIDE SEQUENCE [LARGE SCALE GENOMIC DNA]</scope>
    <source>
        <strain evidence="3">NCTC12965</strain>
    </source>
</reference>
<evidence type="ECO:0000313" key="3">
    <source>
        <dbReference type="EMBL" id="VTR48614.1"/>
    </source>
</evidence>
<evidence type="ECO:0000259" key="2">
    <source>
        <dbReference type="Pfam" id="PF11924"/>
    </source>
</evidence>
<dbReference type="EMBL" id="CABEEZ010000118">
    <property type="protein sequence ID" value="VTR48614.1"/>
    <property type="molecule type" value="Genomic_DNA"/>
</dbReference>
<dbReference type="Pfam" id="PF11924">
    <property type="entry name" value="IAT_beta"/>
    <property type="match status" value="1"/>
</dbReference>
<organism evidence="3">
    <name type="scientific">Serratia fonticola</name>
    <dbReference type="NCBI Taxonomy" id="47917"/>
    <lineage>
        <taxon>Bacteria</taxon>
        <taxon>Pseudomonadati</taxon>
        <taxon>Pseudomonadota</taxon>
        <taxon>Gammaproteobacteria</taxon>
        <taxon>Enterobacterales</taxon>
        <taxon>Yersiniaceae</taxon>
        <taxon>Serratia</taxon>
    </lineage>
</organism>
<evidence type="ECO:0000256" key="1">
    <source>
        <dbReference type="ARBA" id="ARBA00010116"/>
    </source>
</evidence>
<proteinExistence type="inferred from homology"/>
<gene>
    <name evidence="3" type="ORF">NCTC12965_05697</name>
</gene>
<dbReference type="Gene3D" id="2.40.160.160">
    <property type="entry name" value="Inverse autotransporter, beta-domain"/>
    <property type="match status" value="1"/>
</dbReference>
<feature type="domain" description="Inverse autotransporter beta-domain" evidence="2">
    <location>
        <begin position="2"/>
        <end position="35"/>
    </location>
</feature>
<dbReference type="PANTHER" id="PTHR39576:SF2">
    <property type="entry name" value="ATTACHING AND EFFACING PROTEIN HOMOLOG-RELATED"/>
    <property type="match status" value="1"/>
</dbReference>
<comment type="similarity">
    <text evidence="1">Belongs to the intimin/invasin family.</text>
</comment>
<dbReference type="InterPro" id="IPR038177">
    <property type="entry name" value="IAT_beta_sf"/>
</dbReference>
<sequence length="35" mass="4005">MFEQYRGDEVALFGKDDRQKNPYAVTAGINYTPIP</sequence>
<protein>
    <submittedName>
        <fullName evidence="3">Invasin</fullName>
    </submittedName>
</protein>
<dbReference type="AlphaFoldDB" id="A0A4U9VY46"/>
<dbReference type="InterPro" id="IPR024519">
    <property type="entry name" value="IAT_beta"/>
</dbReference>
<dbReference type="InterPro" id="IPR051715">
    <property type="entry name" value="Intimin-Invasin_domain"/>
</dbReference>
<dbReference type="GO" id="GO:0009279">
    <property type="term" value="C:cell outer membrane"/>
    <property type="evidence" value="ECO:0007669"/>
    <property type="project" value="TreeGrafter"/>
</dbReference>